<evidence type="ECO:0000313" key="4">
    <source>
        <dbReference type="Proteomes" id="UP000886520"/>
    </source>
</evidence>
<name>A0A9D4UXG3_ADICA</name>
<protein>
    <recommendedName>
        <fullName evidence="2">At4g15545-like C-terminal domain-containing protein</fullName>
    </recommendedName>
</protein>
<dbReference type="EMBL" id="JABFUD020000009">
    <property type="protein sequence ID" value="KAI5075605.1"/>
    <property type="molecule type" value="Genomic_DNA"/>
</dbReference>
<feature type="domain" description="At4g15545-like C-terminal" evidence="2">
    <location>
        <begin position="243"/>
        <end position="280"/>
    </location>
</feature>
<comment type="caution">
    <text evidence="3">The sequence shown here is derived from an EMBL/GenBank/DDBJ whole genome shotgun (WGS) entry which is preliminary data.</text>
</comment>
<reference evidence="3" key="1">
    <citation type="submission" date="2021-01" db="EMBL/GenBank/DDBJ databases">
        <title>Adiantum capillus-veneris genome.</title>
        <authorList>
            <person name="Fang Y."/>
            <person name="Liao Q."/>
        </authorList>
    </citation>
    <scope>NUCLEOTIDE SEQUENCE</scope>
    <source>
        <strain evidence="3">H3</strain>
        <tissue evidence="3">Leaf</tissue>
    </source>
</reference>
<organism evidence="3 4">
    <name type="scientific">Adiantum capillus-veneris</name>
    <name type="common">Maidenhair fern</name>
    <dbReference type="NCBI Taxonomy" id="13818"/>
    <lineage>
        <taxon>Eukaryota</taxon>
        <taxon>Viridiplantae</taxon>
        <taxon>Streptophyta</taxon>
        <taxon>Embryophyta</taxon>
        <taxon>Tracheophyta</taxon>
        <taxon>Polypodiopsida</taxon>
        <taxon>Polypodiidae</taxon>
        <taxon>Polypodiales</taxon>
        <taxon>Pteridineae</taxon>
        <taxon>Pteridaceae</taxon>
        <taxon>Vittarioideae</taxon>
        <taxon>Adiantum</taxon>
    </lineage>
</organism>
<evidence type="ECO:0000256" key="1">
    <source>
        <dbReference type="SAM" id="MobiDB-lite"/>
    </source>
</evidence>
<evidence type="ECO:0000259" key="2">
    <source>
        <dbReference type="Pfam" id="PF25972"/>
    </source>
</evidence>
<dbReference type="Pfam" id="PF25972">
    <property type="entry name" value="At4g15545_C"/>
    <property type="match status" value="1"/>
</dbReference>
<dbReference type="InterPro" id="IPR058936">
    <property type="entry name" value="At4g15545-like"/>
</dbReference>
<evidence type="ECO:0000313" key="3">
    <source>
        <dbReference type="EMBL" id="KAI5075605.1"/>
    </source>
</evidence>
<proteinExistence type="predicted"/>
<feature type="region of interest" description="Disordered" evidence="1">
    <location>
        <begin position="179"/>
        <end position="204"/>
    </location>
</feature>
<accession>A0A9D4UXG3</accession>
<dbReference type="OrthoDB" id="5599468at2759"/>
<dbReference type="Proteomes" id="UP000886520">
    <property type="component" value="Chromosome 9"/>
</dbReference>
<keyword evidence="4" id="KW-1185">Reference proteome</keyword>
<dbReference type="InterPro" id="IPR058935">
    <property type="entry name" value="At4g15545-like_C"/>
</dbReference>
<gene>
    <name evidence="3" type="ORF">GOP47_0009681</name>
</gene>
<sequence length="285" mass="31685">MGDGEFSQKLLALLPADPVEQLELAQRLMSRAMAAGVSKLESETGRLRQKLGEKDATILSMQHRMVDLERTLQETSFRLSQALESQERAINEKNMLASTVQKMKREVSKLEMFKKNLLQSLQEDDDSVAQQMEDVEASSQPTFRDSSSLIKVDGRVSMIPRTSDHEDLYGSRLSTTVSDPATSALHNDRGDSIGSNPMTPSVGRGSESIFRLSDTGMQTKSSLSPARKSAHPSMPAISGQLAKVDGKEFFRQARNRLSYQQFSAFLSNIKELNSHRQSREVGIFV</sequence>
<dbReference type="AlphaFoldDB" id="A0A9D4UXG3"/>
<dbReference type="PANTHER" id="PTHR47383:SF8">
    <property type="entry name" value="OS01G0768300 PROTEIN"/>
    <property type="match status" value="1"/>
</dbReference>
<dbReference type="PANTHER" id="PTHR47383">
    <property type="entry name" value="OS03G0659800 PROTEIN"/>
    <property type="match status" value="1"/>
</dbReference>